<dbReference type="AlphaFoldDB" id="A0A426XQL3"/>
<dbReference type="PANTHER" id="PTHR24089">
    <property type="entry name" value="SOLUTE CARRIER FAMILY 25"/>
    <property type="match status" value="1"/>
</dbReference>
<keyword evidence="8" id="KW-1133">Transmembrane helix</keyword>
<feature type="transmembrane region" description="Helical" evidence="8">
    <location>
        <begin position="7"/>
        <end position="27"/>
    </location>
</feature>
<dbReference type="Proteomes" id="UP000287651">
    <property type="component" value="Unassembled WGS sequence"/>
</dbReference>
<comment type="similarity">
    <text evidence="7">Belongs to the mitochondrial carrier (TC 2.A.29) family.</text>
</comment>
<evidence type="ECO:0000313" key="9">
    <source>
        <dbReference type="EMBL" id="RRT41730.1"/>
    </source>
</evidence>
<keyword evidence="3 6" id="KW-0812">Transmembrane</keyword>
<dbReference type="GO" id="GO:0015711">
    <property type="term" value="P:organic anion transport"/>
    <property type="evidence" value="ECO:0007669"/>
    <property type="project" value="UniProtKB-ARBA"/>
</dbReference>
<dbReference type="EMBL" id="AMZH03018340">
    <property type="protein sequence ID" value="RRT41730.1"/>
    <property type="molecule type" value="Genomic_DNA"/>
</dbReference>
<dbReference type="SUPFAM" id="SSF103506">
    <property type="entry name" value="Mitochondrial carrier"/>
    <property type="match status" value="1"/>
</dbReference>
<comment type="caution">
    <text evidence="9">The sequence shown here is derived from an EMBL/GenBank/DDBJ whole genome shotgun (WGS) entry which is preliminary data.</text>
</comment>
<evidence type="ECO:0000256" key="5">
    <source>
        <dbReference type="ARBA" id="ARBA00023136"/>
    </source>
</evidence>
<evidence type="ECO:0008006" key="11">
    <source>
        <dbReference type="Google" id="ProtNLM"/>
    </source>
</evidence>
<evidence type="ECO:0000256" key="6">
    <source>
        <dbReference type="PROSITE-ProRule" id="PRU00282"/>
    </source>
</evidence>
<evidence type="ECO:0000256" key="1">
    <source>
        <dbReference type="ARBA" id="ARBA00004141"/>
    </source>
</evidence>
<dbReference type="GO" id="GO:0055085">
    <property type="term" value="P:transmembrane transport"/>
    <property type="evidence" value="ECO:0007669"/>
    <property type="project" value="InterPro"/>
</dbReference>
<feature type="repeat" description="Solcar" evidence="6">
    <location>
        <begin position="1"/>
        <end position="38"/>
    </location>
</feature>
<dbReference type="Gene3D" id="1.50.40.10">
    <property type="entry name" value="Mitochondrial carrier domain"/>
    <property type="match status" value="1"/>
</dbReference>
<keyword evidence="5 6" id="KW-0472">Membrane</keyword>
<dbReference type="PROSITE" id="PS50920">
    <property type="entry name" value="SOLCAR"/>
    <property type="match status" value="1"/>
</dbReference>
<dbReference type="InterPro" id="IPR018108">
    <property type="entry name" value="MCP_transmembrane"/>
</dbReference>
<evidence type="ECO:0000256" key="8">
    <source>
        <dbReference type="SAM" id="Phobius"/>
    </source>
</evidence>
<keyword evidence="4" id="KW-0677">Repeat</keyword>
<reference evidence="9 10" key="1">
    <citation type="journal article" date="2014" name="Agronomy (Basel)">
        <title>A Draft Genome Sequence for Ensete ventricosum, the Drought-Tolerant Tree Against Hunger.</title>
        <authorList>
            <person name="Harrison J."/>
            <person name="Moore K.A."/>
            <person name="Paszkiewicz K."/>
            <person name="Jones T."/>
            <person name="Grant M."/>
            <person name="Ambacheew D."/>
            <person name="Muzemil S."/>
            <person name="Studholme D.J."/>
        </authorList>
    </citation>
    <scope>NUCLEOTIDE SEQUENCE [LARGE SCALE GENOMIC DNA]</scope>
</reference>
<evidence type="ECO:0000313" key="10">
    <source>
        <dbReference type="Proteomes" id="UP000287651"/>
    </source>
</evidence>
<dbReference type="GO" id="GO:0015748">
    <property type="term" value="P:organophosphate ester transport"/>
    <property type="evidence" value="ECO:0007669"/>
    <property type="project" value="UniProtKB-ARBA"/>
</dbReference>
<organism evidence="9 10">
    <name type="scientific">Ensete ventricosum</name>
    <name type="common">Abyssinian banana</name>
    <name type="synonym">Musa ensete</name>
    <dbReference type="NCBI Taxonomy" id="4639"/>
    <lineage>
        <taxon>Eukaryota</taxon>
        <taxon>Viridiplantae</taxon>
        <taxon>Streptophyta</taxon>
        <taxon>Embryophyta</taxon>
        <taxon>Tracheophyta</taxon>
        <taxon>Spermatophyta</taxon>
        <taxon>Magnoliopsida</taxon>
        <taxon>Liliopsida</taxon>
        <taxon>Zingiberales</taxon>
        <taxon>Musaceae</taxon>
        <taxon>Ensete</taxon>
    </lineage>
</organism>
<gene>
    <name evidence="9" type="ORF">B296_00054957</name>
</gene>
<accession>A0A426XQL3</accession>
<proteinExistence type="inferred from homology"/>
<evidence type="ECO:0000256" key="7">
    <source>
        <dbReference type="RuleBase" id="RU000488"/>
    </source>
</evidence>
<name>A0A426XQL3_ENSVE</name>
<dbReference type="GO" id="GO:0016020">
    <property type="term" value="C:membrane"/>
    <property type="evidence" value="ECO:0007669"/>
    <property type="project" value="UniProtKB-SubCell"/>
</dbReference>
<evidence type="ECO:0000256" key="4">
    <source>
        <dbReference type="ARBA" id="ARBA00022737"/>
    </source>
</evidence>
<feature type="transmembrane region" description="Helical" evidence="8">
    <location>
        <begin position="47"/>
        <end position="67"/>
    </location>
</feature>
<comment type="subcellular location">
    <subcellularLocation>
        <location evidence="1">Membrane</location>
        <topology evidence="1">Multi-pass membrane protein</topology>
    </subcellularLocation>
</comment>
<keyword evidence="2 7" id="KW-0813">Transport</keyword>
<sequence length="128" mass="14398">MLREEGIASFYNGLGPSLIGVVPYIAVDFAITRVKKSLLEKYQKKPQTSLATALFSASLTTLMCYPLDTVRRQMQMKGSPYSNTFYAFPANLYIFIDSKVYNTVSYCSVHSVCTTSIEDRYVQYSSVP</sequence>
<dbReference type="InterPro" id="IPR023395">
    <property type="entry name" value="MCP_dom_sf"/>
</dbReference>
<dbReference type="InterPro" id="IPR002067">
    <property type="entry name" value="MCP"/>
</dbReference>
<evidence type="ECO:0000256" key="2">
    <source>
        <dbReference type="ARBA" id="ARBA00022448"/>
    </source>
</evidence>
<dbReference type="Pfam" id="PF00153">
    <property type="entry name" value="Mito_carr"/>
    <property type="match status" value="2"/>
</dbReference>
<evidence type="ECO:0000256" key="3">
    <source>
        <dbReference type="ARBA" id="ARBA00022692"/>
    </source>
</evidence>
<protein>
    <recommendedName>
        <fullName evidence="11">ADP,ATP carrier protein</fullName>
    </recommendedName>
</protein>
<dbReference type="PRINTS" id="PR00926">
    <property type="entry name" value="MITOCARRIER"/>
</dbReference>